<evidence type="ECO:0000313" key="10">
    <source>
        <dbReference type="EMBL" id="RPA58304.1"/>
    </source>
</evidence>
<proteinExistence type="predicted"/>
<gene>
    <name evidence="10" type="ORF">EF294_16275</name>
</gene>
<dbReference type="InterPro" id="IPR003593">
    <property type="entry name" value="AAA+_ATPase"/>
</dbReference>
<accession>A0A3N4GZ97</accession>
<dbReference type="SUPFAM" id="SSF52540">
    <property type="entry name" value="P-loop containing nucleoside triphosphate hydrolases"/>
    <property type="match status" value="1"/>
</dbReference>
<feature type="transmembrane region" description="Helical" evidence="7">
    <location>
        <begin position="245"/>
        <end position="266"/>
    </location>
</feature>
<dbReference type="PROSITE" id="PS50893">
    <property type="entry name" value="ABC_TRANSPORTER_2"/>
    <property type="match status" value="1"/>
</dbReference>
<evidence type="ECO:0000256" key="7">
    <source>
        <dbReference type="SAM" id="Phobius"/>
    </source>
</evidence>
<protein>
    <submittedName>
        <fullName evidence="10">ABC transporter ATP-binding protein</fullName>
    </submittedName>
</protein>
<reference evidence="10 11" key="1">
    <citation type="submission" date="2018-11" db="EMBL/GenBank/DDBJ databases">
        <title>Draft genome sequence of Gordonia sp. RS15-1S isolated from rice stems.</title>
        <authorList>
            <person name="Muangham S."/>
        </authorList>
    </citation>
    <scope>NUCLEOTIDE SEQUENCE [LARGE SCALE GENOMIC DNA]</scope>
    <source>
        <strain evidence="10 11">RS15-1S</strain>
    </source>
</reference>
<keyword evidence="11" id="KW-1185">Reference proteome</keyword>
<dbReference type="GO" id="GO:0005886">
    <property type="term" value="C:plasma membrane"/>
    <property type="evidence" value="ECO:0007669"/>
    <property type="project" value="UniProtKB-SubCell"/>
</dbReference>
<feature type="domain" description="ABC transmembrane type-1" evidence="9">
    <location>
        <begin position="22"/>
        <end position="304"/>
    </location>
</feature>
<dbReference type="GO" id="GO:0005524">
    <property type="term" value="F:ATP binding"/>
    <property type="evidence" value="ECO:0007669"/>
    <property type="project" value="UniProtKB-KW"/>
</dbReference>
<dbReference type="PANTHER" id="PTHR43394:SF1">
    <property type="entry name" value="ATP-BINDING CASSETTE SUB-FAMILY B MEMBER 10, MITOCHONDRIAL"/>
    <property type="match status" value="1"/>
</dbReference>
<feature type="transmembrane region" description="Helical" evidence="7">
    <location>
        <begin position="21"/>
        <end position="43"/>
    </location>
</feature>
<evidence type="ECO:0000313" key="11">
    <source>
        <dbReference type="Proteomes" id="UP000267536"/>
    </source>
</evidence>
<dbReference type="InterPro" id="IPR036640">
    <property type="entry name" value="ABC1_TM_sf"/>
</dbReference>
<feature type="transmembrane region" description="Helical" evidence="7">
    <location>
        <begin position="63"/>
        <end position="87"/>
    </location>
</feature>
<dbReference type="PROSITE" id="PS50929">
    <property type="entry name" value="ABC_TM1F"/>
    <property type="match status" value="1"/>
</dbReference>
<dbReference type="Pfam" id="PF00664">
    <property type="entry name" value="ABC_membrane"/>
    <property type="match status" value="1"/>
</dbReference>
<keyword evidence="4 10" id="KW-0067">ATP-binding</keyword>
<evidence type="ECO:0000256" key="6">
    <source>
        <dbReference type="ARBA" id="ARBA00023136"/>
    </source>
</evidence>
<evidence type="ECO:0000259" key="8">
    <source>
        <dbReference type="PROSITE" id="PS50893"/>
    </source>
</evidence>
<evidence type="ECO:0000256" key="2">
    <source>
        <dbReference type="ARBA" id="ARBA00022692"/>
    </source>
</evidence>
<dbReference type="InterPro" id="IPR011527">
    <property type="entry name" value="ABC1_TM_dom"/>
</dbReference>
<sequence>MNTLTAIRRFLPAMRGQGTRFAFAGSLLGVAALCEIVSVFVLADVIDGALDSHSVWDFARLAGLWLGLTAVSTAGDYFGQVVAVSVSEQVVLRLRDRLFAHVQRLHPVLHRRLGLGNLVGRHSGDLEAVEYLVGSGVMQIIIAIFNTVGLVIAAFLMSWQVALVALAAVPMLWGVSSIFARRQMAVTRDERGANSDISDAVETALAGHETAVAYNQQAREHQALHAHGLAWRAARLAQTRVEAGFGAVMGFGQVVVTLAIAVAGVWQVRQGHLSVGQLLALTGYLGLLYPKMQQIADARLAIASAVVSAERVAEILDLEPAEHDAPDARDSSPTPGAALPVSLRSVSLQRGETTVLDEVSLDLRPGRIVALIGPSGVGKTSLASLLCRFEHPDSGTIRLGGDDYDTLTGAHIRGLVTLLPQTPIIKGASVADNIAYGAPNADRTQIVRAAVAADADAFIRDLPDGYDTRLDDGGLTLSGGQRQRIAMARAMVRDTPVLILDEPTSGLDDASVSRILKPLRRIAQGRTTLLITHDRRVTAIADRVVELRDGHLRDRSPWIAPEDTIDDSAASAERTENLAIAPILDSLAEGTRLYVPTLGGRRH</sequence>
<evidence type="ECO:0000256" key="4">
    <source>
        <dbReference type="ARBA" id="ARBA00022840"/>
    </source>
</evidence>
<dbReference type="SUPFAM" id="SSF90123">
    <property type="entry name" value="ABC transporter transmembrane region"/>
    <property type="match status" value="1"/>
</dbReference>
<evidence type="ECO:0000259" key="9">
    <source>
        <dbReference type="PROSITE" id="PS50929"/>
    </source>
</evidence>
<feature type="transmembrane region" description="Helical" evidence="7">
    <location>
        <begin position="131"/>
        <end position="155"/>
    </location>
</feature>
<dbReference type="Gene3D" id="3.40.50.300">
    <property type="entry name" value="P-loop containing nucleotide triphosphate hydrolases"/>
    <property type="match status" value="1"/>
</dbReference>
<dbReference type="Pfam" id="PF00005">
    <property type="entry name" value="ABC_tran"/>
    <property type="match status" value="1"/>
</dbReference>
<feature type="transmembrane region" description="Helical" evidence="7">
    <location>
        <begin position="161"/>
        <end position="180"/>
    </location>
</feature>
<organism evidence="10 11">
    <name type="scientific">Gordonia oryzae</name>
    <dbReference type="NCBI Taxonomy" id="2487349"/>
    <lineage>
        <taxon>Bacteria</taxon>
        <taxon>Bacillati</taxon>
        <taxon>Actinomycetota</taxon>
        <taxon>Actinomycetes</taxon>
        <taxon>Mycobacteriales</taxon>
        <taxon>Gordoniaceae</taxon>
        <taxon>Gordonia</taxon>
    </lineage>
</organism>
<evidence type="ECO:0000256" key="3">
    <source>
        <dbReference type="ARBA" id="ARBA00022741"/>
    </source>
</evidence>
<dbReference type="InterPro" id="IPR003439">
    <property type="entry name" value="ABC_transporter-like_ATP-bd"/>
</dbReference>
<dbReference type="Gene3D" id="1.20.1560.10">
    <property type="entry name" value="ABC transporter type 1, transmembrane domain"/>
    <property type="match status" value="1"/>
</dbReference>
<dbReference type="PANTHER" id="PTHR43394">
    <property type="entry name" value="ATP-DEPENDENT PERMEASE MDL1, MITOCHONDRIAL"/>
    <property type="match status" value="1"/>
</dbReference>
<evidence type="ECO:0000256" key="1">
    <source>
        <dbReference type="ARBA" id="ARBA00004651"/>
    </source>
</evidence>
<name>A0A3N4GZ97_9ACTN</name>
<dbReference type="EMBL" id="RKMH01000012">
    <property type="protein sequence ID" value="RPA58304.1"/>
    <property type="molecule type" value="Genomic_DNA"/>
</dbReference>
<keyword evidence="6 7" id="KW-0472">Membrane</keyword>
<dbReference type="InterPro" id="IPR017871">
    <property type="entry name" value="ABC_transporter-like_CS"/>
</dbReference>
<keyword evidence="5 7" id="KW-1133">Transmembrane helix</keyword>
<dbReference type="AlphaFoldDB" id="A0A3N4GZ97"/>
<dbReference type="Proteomes" id="UP000267536">
    <property type="component" value="Unassembled WGS sequence"/>
</dbReference>
<keyword evidence="2 7" id="KW-0812">Transmembrane</keyword>
<dbReference type="OrthoDB" id="9806127at2"/>
<dbReference type="GO" id="GO:0016887">
    <property type="term" value="F:ATP hydrolysis activity"/>
    <property type="evidence" value="ECO:0007669"/>
    <property type="project" value="InterPro"/>
</dbReference>
<evidence type="ECO:0000256" key="5">
    <source>
        <dbReference type="ARBA" id="ARBA00022989"/>
    </source>
</evidence>
<comment type="subcellular location">
    <subcellularLocation>
        <location evidence="1">Cell membrane</location>
        <topology evidence="1">Multi-pass membrane protein</topology>
    </subcellularLocation>
</comment>
<keyword evidence="3" id="KW-0547">Nucleotide-binding</keyword>
<dbReference type="InterPro" id="IPR027417">
    <property type="entry name" value="P-loop_NTPase"/>
</dbReference>
<dbReference type="GO" id="GO:0015421">
    <property type="term" value="F:ABC-type oligopeptide transporter activity"/>
    <property type="evidence" value="ECO:0007669"/>
    <property type="project" value="TreeGrafter"/>
</dbReference>
<feature type="domain" description="ABC transporter" evidence="8">
    <location>
        <begin position="341"/>
        <end position="574"/>
    </location>
</feature>
<dbReference type="InterPro" id="IPR039421">
    <property type="entry name" value="Type_1_exporter"/>
</dbReference>
<dbReference type="SMART" id="SM00382">
    <property type="entry name" value="AAA"/>
    <property type="match status" value="1"/>
</dbReference>
<dbReference type="PROSITE" id="PS00211">
    <property type="entry name" value="ABC_TRANSPORTER_1"/>
    <property type="match status" value="1"/>
</dbReference>
<dbReference type="RefSeq" id="WP_123931881.1">
    <property type="nucleotide sequence ID" value="NZ_JBPSDP010000001.1"/>
</dbReference>
<comment type="caution">
    <text evidence="10">The sequence shown here is derived from an EMBL/GenBank/DDBJ whole genome shotgun (WGS) entry which is preliminary data.</text>
</comment>